<keyword evidence="1" id="KW-0472">Membrane</keyword>
<organism evidence="2 3">
    <name type="scientific">Rhizosaccharibacter radicis</name>
    <dbReference type="NCBI Taxonomy" id="2782605"/>
    <lineage>
        <taxon>Bacteria</taxon>
        <taxon>Pseudomonadati</taxon>
        <taxon>Pseudomonadota</taxon>
        <taxon>Alphaproteobacteria</taxon>
        <taxon>Acetobacterales</taxon>
        <taxon>Acetobacteraceae</taxon>
        <taxon>Rhizosaccharibacter</taxon>
    </lineage>
</organism>
<dbReference type="Proteomes" id="UP001524547">
    <property type="component" value="Unassembled WGS sequence"/>
</dbReference>
<dbReference type="InterPro" id="IPR021330">
    <property type="entry name" value="DUF2939"/>
</dbReference>
<protein>
    <submittedName>
        <fullName evidence="2">DUF2939 domain-containing protein</fullName>
    </submittedName>
</protein>
<feature type="transmembrane region" description="Helical" evidence="1">
    <location>
        <begin position="95"/>
        <end position="116"/>
    </location>
</feature>
<keyword evidence="1" id="KW-1133">Transmembrane helix</keyword>
<sequence>MTGSFALTEHRQANFTVPERVKIIINRSAPSKNRPFEASGHGELAAMFPSFDGREEGLPSEVAFEGALDGTLALDDGLPAFAAVRPGWRRRARRCCLSTLCLSALLFAGSPLAALWQMGTALQQRDLRTVEASLDWSSVRDGLRNDMPAMLGLQPVDDDLPGFGESFASNVAVQAVDQEVTPARLPTLLSQMRSAAAPGPATAMPGWYGLVQAGFAAPNLFQATFQLSPKGQPVRVSLRIEQWRWKIVRIELPSTGTATTTRA</sequence>
<reference evidence="2 3" key="1">
    <citation type="submission" date="2022-06" db="EMBL/GenBank/DDBJ databases">
        <title>Rhizosaccharibacter gen. nov. sp. nov. KSS12, endophytic bacteria isolated from sugarcane.</title>
        <authorList>
            <person name="Pitiwittayakul N."/>
        </authorList>
    </citation>
    <scope>NUCLEOTIDE SEQUENCE [LARGE SCALE GENOMIC DNA]</scope>
    <source>
        <strain evidence="2 3">KSS12</strain>
    </source>
</reference>
<comment type="caution">
    <text evidence="2">The sequence shown here is derived from an EMBL/GenBank/DDBJ whole genome shotgun (WGS) entry which is preliminary data.</text>
</comment>
<keyword evidence="1" id="KW-0812">Transmembrane</keyword>
<gene>
    <name evidence="2" type="ORF">NFI88_14645</name>
</gene>
<evidence type="ECO:0000313" key="2">
    <source>
        <dbReference type="EMBL" id="MCQ8242075.1"/>
    </source>
</evidence>
<evidence type="ECO:0000313" key="3">
    <source>
        <dbReference type="Proteomes" id="UP001524547"/>
    </source>
</evidence>
<dbReference type="EMBL" id="JAMZEJ010000009">
    <property type="protein sequence ID" value="MCQ8242075.1"/>
    <property type="molecule type" value="Genomic_DNA"/>
</dbReference>
<proteinExistence type="predicted"/>
<keyword evidence="3" id="KW-1185">Reference proteome</keyword>
<evidence type="ECO:0000256" key="1">
    <source>
        <dbReference type="SAM" id="Phobius"/>
    </source>
</evidence>
<dbReference type="RefSeq" id="WP_422920829.1">
    <property type="nucleotide sequence ID" value="NZ_JAMZEJ010000009.1"/>
</dbReference>
<dbReference type="Pfam" id="PF11159">
    <property type="entry name" value="DUF2939"/>
    <property type="match status" value="1"/>
</dbReference>
<accession>A0ABT1W0U0</accession>
<name>A0ABT1W0U0_9PROT</name>